<proteinExistence type="inferred from homology"/>
<evidence type="ECO:0000256" key="5">
    <source>
        <dbReference type="ARBA" id="ARBA00035648"/>
    </source>
</evidence>
<evidence type="ECO:0000259" key="6">
    <source>
        <dbReference type="Pfam" id="PF03755"/>
    </source>
</evidence>
<accession>A0A174BJ32</accession>
<protein>
    <submittedName>
        <fullName evidence="8">YicC-like family, N-terminal region</fullName>
    </submittedName>
</protein>
<dbReference type="Pfam" id="PF08340">
    <property type="entry name" value="YicC-like_C"/>
    <property type="match status" value="1"/>
</dbReference>
<gene>
    <name evidence="8" type="primary">yicC</name>
    <name evidence="8" type="ORF">ERS852395_01876</name>
</gene>
<keyword evidence="4" id="KW-0378">Hydrolase</keyword>
<reference evidence="8 9" key="1">
    <citation type="submission" date="2015-09" db="EMBL/GenBank/DDBJ databases">
        <authorList>
            <consortium name="Pathogen Informatics"/>
        </authorList>
    </citation>
    <scope>NUCLEOTIDE SEQUENCE [LARGE SCALE GENOMIC DNA]</scope>
    <source>
        <strain evidence="8 9">2789STDY5608838</strain>
    </source>
</reference>
<dbReference type="InterPro" id="IPR013551">
    <property type="entry name" value="YicC-like_C"/>
</dbReference>
<feature type="domain" description="Endoribonuclease YicC-like N-terminal" evidence="6">
    <location>
        <begin position="2"/>
        <end position="156"/>
    </location>
</feature>
<dbReference type="InterPro" id="IPR005229">
    <property type="entry name" value="YicC/YloC-like"/>
</dbReference>
<evidence type="ECO:0000313" key="8">
    <source>
        <dbReference type="EMBL" id="CUN99725.1"/>
    </source>
</evidence>
<feature type="domain" description="Endoribonuclease YicC-like C-terminal" evidence="7">
    <location>
        <begin position="173"/>
        <end position="293"/>
    </location>
</feature>
<dbReference type="EMBL" id="CYZA01000008">
    <property type="protein sequence ID" value="CUN99725.1"/>
    <property type="molecule type" value="Genomic_DNA"/>
</dbReference>
<comment type="cofactor">
    <cofactor evidence="1">
        <name>a divalent metal cation</name>
        <dbReference type="ChEBI" id="CHEBI:60240"/>
    </cofactor>
</comment>
<dbReference type="AlphaFoldDB" id="A0A174BJ32"/>
<evidence type="ECO:0000256" key="4">
    <source>
        <dbReference type="ARBA" id="ARBA00022801"/>
    </source>
</evidence>
<evidence type="ECO:0000313" key="9">
    <source>
        <dbReference type="Proteomes" id="UP000095447"/>
    </source>
</evidence>
<dbReference type="Proteomes" id="UP000095447">
    <property type="component" value="Unassembled WGS sequence"/>
</dbReference>
<keyword evidence="2" id="KW-0540">Nuclease</keyword>
<dbReference type="InterPro" id="IPR013527">
    <property type="entry name" value="YicC-like_N"/>
</dbReference>
<name>A0A174BJ32_9FIRM</name>
<sequence>MIKSMTGFGRAEVVTKERKITIELKSVNHRYLDLSIKMPRKLNFLEGAVRNLMKTYIQRGKVDVYITYEDYTLDNGALKYNRELASEYITCLKQMQQDFELDYDIKVSTLSRYPEVLVMEEQSVDEEALWESLEPPLREACEKFVQTRILEGRNLEKDLIGKLDSLEEKVLRVEARSPEVVNAYRTKLEAKVSELLEDTQIDDNRIAAEVILFSDKICNDEETVRLHSHIRNMKKMLTTEKEGIGRKLDFMAQEMNREANTILSKSSDLEISNIAIDLKTEIEKVREQIQNVE</sequence>
<dbReference type="NCBIfam" id="TIGR00255">
    <property type="entry name" value="YicC/YloC family endoribonuclease"/>
    <property type="match status" value="1"/>
</dbReference>
<evidence type="ECO:0000259" key="7">
    <source>
        <dbReference type="Pfam" id="PF08340"/>
    </source>
</evidence>
<organism evidence="8 9">
    <name type="scientific">Blautia obeum</name>
    <dbReference type="NCBI Taxonomy" id="40520"/>
    <lineage>
        <taxon>Bacteria</taxon>
        <taxon>Bacillati</taxon>
        <taxon>Bacillota</taxon>
        <taxon>Clostridia</taxon>
        <taxon>Lachnospirales</taxon>
        <taxon>Lachnospiraceae</taxon>
        <taxon>Blautia</taxon>
    </lineage>
</organism>
<dbReference type="GO" id="GO:0016787">
    <property type="term" value="F:hydrolase activity"/>
    <property type="evidence" value="ECO:0007669"/>
    <property type="project" value="UniProtKB-KW"/>
</dbReference>
<evidence type="ECO:0000256" key="3">
    <source>
        <dbReference type="ARBA" id="ARBA00022759"/>
    </source>
</evidence>
<dbReference type="PANTHER" id="PTHR30636:SF3">
    <property type="entry name" value="UPF0701 PROTEIN YICC"/>
    <property type="match status" value="1"/>
</dbReference>
<keyword evidence="3" id="KW-0255">Endonuclease</keyword>
<dbReference type="GO" id="GO:0004521">
    <property type="term" value="F:RNA endonuclease activity"/>
    <property type="evidence" value="ECO:0007669"/>
    <property type="project" value="InterPro"/>
</dbReference>
<dbReference type="RefSeq" id="WP_055053447.1">
    <property type="nucleotide sequence ID" value="NZ_CYZA01000008.1"/>
</dbReference>
<evidence type="ECO:0000256" key="1">
    <source>
        <dbReference type="ARBA" id="ARBA00001968"/>
    </source>
</evidence>
<evidence type="ECO:0000256" key="2">
    <source>
        <dbReference type="ARBA" id="ARBA00022722"/>
    </source>
</evidence>
<comment type="similarity">
    <text evidence="5">Belongs to the YicC/YloC family.</text>
</comment>
<dbReference type="PANTHER" id="PTHR30636">
    <property type="entry name" value="UPF0701 PROTEIN YICC"/>
    <property type="match status" value="1"/>
</dbReference>
<dbReference type="Pfam" id="PF03755">
    <property type="entry name" value="YicC-like_N"/>
    <property type="match status" value="1"/>
</dbReference>